<sequence length="78" mass="8775">MENILLGVVSEEGKEDVAAEESVTILTIDETKTRLLQREEWTMALQNEKLEKSSNESLNLIEGKIDGEFGDVEESFKS</sequence>
<evidence type="ECO:0000313" key="1">
    <source>
        <dbReference type="EMBL" id="EEF41164.1"/>
    </source>
</evidence>
<proteinExistence type="predicted"/>
<dbReference type="EMBL" id="EQ973873">
    <property type="protein sequence ID" value="EEF41164.1"/>
    <property type="molecule type" value="Genomic_DNA"/>
</dbReference>
<dbReference type="Proteomes" id="UP000008311">
    <property type="component" value="Unassembled WGS sequence"/>
</dbReference>
<accession>B9S5E3</accession>
<protein>
    <submittedName>
        <fullName evidence="1">Uncharacterized protein</fullName>
    </submittedName>
</protein>
<dbReference type="InParanoid" id="B9S5E3"/>
<dbReference type="AlphaFoldDB" id="B9S5E3"/>
<gene>
    <name evidence="1" type="ORF">RCOM_1570340</name>
</gene>
<name>B9S5E3_RICCO</name>
<keyword evidence="2" id="KW-1185">Reference proteome</keyword>
<organism evidence="1 2">
    <name type="scientific">Ricinus communis</name>
    <name type="common">Castor bean</name>
    <dbReference type="NCBI Taxonomy" id="3988"/>
    <lineage>
        <taxon>Eukaryota</taxon>
        <taxon>Viridiplantae</taxon>
        <taxon>Streptophyta</taxon>
        <taxon>Embryophyta</taxon>
        <taxon>Tracheophyta</taxon>
        <taxon>Spermatophyta</taxon>
        <taxon>Magnoliopsida</taxon>
        <taxon>eudicotyledons</taxon>
        <taxon>Gunneridae</taxon>
        <taxon>Pentapetalae</taxon>
        <taxon>rosids</taxon>
        <taxon>fabids</taxon>
        <taxon>Malpighiales</taxon>
        <taxon>Euphorbiaceae</taxon>
        <taxon>Acalyphoideae</taxon>
        <taxon>Acalypheae</taxon>
        <taxon>Ricinus</taxon>
    </lineage>
</organism>
<reference evidence="2" key="1">
    <citation type="journal article" date="2010" name="Nat. Biotechnol.">
        <title>Draft genome sequence of the oilseed species Ricinus communis.</title>
        <authorList>
            <person name="Chan A.P."/>
            <person name="Crabtree J."/>
            <person name="Zhao Q."/>
            <person name="Lorenzi H."/>
            <person name="Orvis J."/>
            <person name="Puiu D."/>
            <person name="Melake-Berhan A."/>
            <person name="Jones K.M."/>
            <person name="Redman J."/>
            <person name="Chen G."/>
            <person name="Cahoon E.B."/>
            <person name="Gedil M."/>
            <person name="Stanke M."/>
            <person name="Haas B.J."/>
            <person name="Wortman J.R."/>
            <person name="Fraser-Liggett C.M."/>
            <person name="Ravel J."/>
            <person name="Rabinowicz P.D."/>
        </authorList>
    </citation>
    <scope>NUCLEOTIDE SEQUENCE [LARGE SCALE GENOMIC DNA]</scope>
    <source>
        <strain evidence="2">cv. Hale</strain>
    </source>
</reference>
<evidence type="ECO:0000313" key="2">
    <source>
        <dbReference type="Proteomes" id="UP000008311"/>
    </source>
</evidence>